<feature type="transmembrane region" description="Helical" evidence="7">
    <location>
        <begin position="56"/>
        <end position="75"/>
    </location>
</feature>
<name>A0A1H2FCW6_9PROT</name>
<feature type="transmembrane region" description="Helical" evidence="7">
    <location>
        <begin position="95"/>
        <end position="123"/>
    </location>
</feature>
<gene>
    <name evidence="9" type="ORF">SAMN05216406_12020</name>
</gene>
<dbReference type="SUPFAM" id="SSF116726">
    <property type="entry name" value="TrkA C-terminal domain-like"/>
    <property type="match status" value="4"/>
</dbReference>
<dbReference type="PANTHER" id="PTHR43652:SF2">
    <property type="entry name" value="BASIC AMINO ACID ANTIPORTER YFCC-RELATED"/>
    <property type="match status" value="1"/>
</dbReference>
<evidence type="ECO:0000256" key="5">
    <source>
        <dbReference type="ARBA" id="ARBA00022989"/>
    </source>
</evidence>
<evidence type="ECO:0000256" key="6">
    <source>
        <dbReference type="ARBA" id="ARBA00023136"/>
    </source>
</evidence>
<keyword evidence="3 7" id="KW-0812">Transmembrane</keyword>
<feature type="transmembrane region" description="Helical" evidence="7">
    <location>
        <begin position="135"/>
        <end position="155"/>
    </location>
</feature>
<keyword evidence="6 7" id="KW-0472">Membrane</keyword>
<accession>A0A1H2FCW6</accession>
<dbReference type="Gene3D" id="3.30.70.1450">
    <property type="entry name" value="Regulator of K+ conductance, C-terminal domain"/>
    <property type="match status" value="4"/>
</dbReference>
<dbReference type="PROSITE" id="PS51202">
    <property type="entry name" value="RCK_C"/>
    <property type="match status" value="4"/>
</dbReference>
<evidence type="ECO:0000313" key="9">
    <source>
        <dbReference type="EMBL" id="SDU05125.1"/>
    </source>
</evidence>
<evidence type="ECO:0000256" key="3">
    <source>
        <dbReference type="ARBA" id="ARBA00022692"/>
    </source>
</evidence>
<keyword evidence="5 7" id="KW-1133">Transmembrane helix</keyword>
<feature type="transmembrane region" description="Helical" evidence="7">
    <location>
        <begin position="684"/>
        <end position="709"/>
    </location>
</feature>
<feature type="domain" description="RCK C-terminal" evidence="8">
    <location>
        <begin position="490"/>
        <end position="574"/>
    </location>
</feature>
<evidence type="ECO:0000256" key="2">
    <source>
        <dbReference type="ARBA" id="ARBA00022448"/>
    </source>
</evidence>
<dbReference type="GO" id="GO:0005886">
    <property type="term" value="C:plasma membrane"/>
    <property type="evidence" value="ECO:0007669"/>
    <property type="project" value="TreeGrafter"/>
</dbReference>
<dbReference type="InterPro" id="IPR036721">
    <property type="entry name" value="RCK_C_sf"/>
</dbReference>
<dbReference type="KEGG" id="nur:ATY38_08865"/>
<dbReference type="AlphaFoldDB" id="A0A1H2FCW6"/>
<reference evidence="10" key="1">
    <citation type="submission" date="2016-10" db="EMBL/GenBank/DDBJ databases">
        <authorList>
            <person name="Varghese N."/>
            <person name="Submissions S."/>
        </authorList>
    </citation>
    <scope>NUCLEOTIDE SEQUENCE [LARGE SCALE GENOMIC DNA]</scope>
    <source>
        <strain evidence="10">Nm10</strain>
    </source>
</reference>
<keyword evidence="2" id="KW-0813">Transport</keyword>
<evidence type="ECO:0000256" key="4">
    <source>
        <dbReference type="ARBA" id="ARBA00022737"/>
    </source>
</evidence>
<dbReference type="EMBL" id="FNLN01000020">
    <property type="protein sequence ID" value="SDU05125.1"/>
    <property type="molecule type" value="Genomic_DNA"/>
</dbReference>
<evidence type="ECO:0000256" key="7">
    <source>
        <dbReference type="SAM" id="Phobius"/>
    </source>
</evidence>
<feature type="transmembrane region" description="Helical" evidence="7">
    <location>
        <begin position="30"/>
        <end position="49"/>
    </location>
</feature>
<evidence type="ECO:0000313" key="10">
    <source>
        <dbReference type="Proteomes" id="UP000182882"/>
    </source>
</evidence>
<proteinExistence type="predicted"/>
<feature type="domain" description="RCK C-terminal" evidence="8">
    <location>
        <begin position="304"/>
        <end position="389"/>
    </location>
</feature>
<dbReference type="InterPro" id="IPR004680">
    <property type="entry name" value="Cit_transptr-like_dom"/>
</dbReference>
<evidence type="ECO:0000259" key="8">
    <source>
        <dbReference type="PROSITE" id="PS51202"/>
    </source>
</evidence>
<dbReference type="RefSeq" id="WP_062558989.1">
    <property type="nucleotide sequence ID" value="NZ_CP013341.1"/>
</dbReference>
<feature type="transmembrane region" description="Helical" evidence="7">
    <location>
        <begin position="759"/>
        <end position="779"/>
    </location>
</feature>
<feature type="domain" description="RCK C-terminal" evidence="8">
    <location>
        <begin position="398"/>
        <end position="482"/>
    </location>
</feature>
<protein>
    <submittedName>
        <fullName evidence="9">TrkA-C domain-containing protein</fullName>
    </submittedName>
</protein>
<dbReference type="InterPro" id="IPR006037">
    <property type="entry name" value="RCK_C"/>
</dbReference>
<dbReference type="GO" id="GO:0006813">
    <property type="term" value="P:potassium ion transport"/>
    <property type="evidence" value="ECO:0007669"/>
    <property type="project" value="InterPro"/>
</dbReference>
<keyword evidence="4" id="KW-0677">Repeat</keyword>
<sequence length="781" mass="85313">MTFEIMLVLGILFSCFILFVTEWVRMDVVALMVLSSLAIFGLVSPAEAISGFSNPAVITIWAMYIMSEGLTRAGIADRIGNMVMRVSGRSEIRIITIFMITAGILSAFMNNIAVAALMLPVVIEVARRSAIVSSRVLMPLAYATLLGGLITLIGTPPNLLVSIALHEAGETEFNFFDFAFIGVPILLIGTAFVALMGRHLLPITDTTRFLEKQRNLHAEYGLQERIFALQVPADALLNGKTIAESGMTWAAGLVIIALTRAGRTEVLPRANTVLQAGDILLTQGRFDHFERLRSWSTLKIEREAPILHERLLIDNKLAELTVAEHASMIGKYLYHREFREHFGVNILAIRRAGLVRRTRLAEMIIAKDDRLLVQGTPQALAVLHDVSEFSAEAPVTPDEMRKNYQLDARLFVLRVPNDTPLSNSTLAENQLGDAFDFRLLGIFRGGEVLESPVSEEIIQAGDLLLIQGRESDLDMLRGLQQLERLDDVPPYLDVFEQGGLDLVEATLHPHSKFVGRRVEDLRFDEHYQVELAAIWRTGKPHRSSLRTMTLQSGDGLLFVGPKARLAGLNEIEDLLILNPVQVKPINTRKAPLAAALMLLVVVAVIMELLPISIAAIAGATLMVLSGCLNMEQAHRAIEWRSIFLIAGMLPLGTAMQHTGAATWLAQSMLDLLGPGGPWVVISGLYVITTLGALIMPTVALVLIMAPIALTLSTTLGISAQAVMMVVAIAATSLASPVAHPANTLVMGPGGYRFIDYLKLGIPLTLVVALVTAFLLPIFWPL</sequence>
<dbReference type="InterPro" id="IPR051679">
    <property type="entry name" value="DASS-Related_Transporters"/>
</dbReference>
<dbReference type="Pfam" id="PF02080">
    <property type="entry name" value="TrkA_C"/>
    <property type="match status" value="4"/>
</dbReference>
<dbReference type="PANTHER" id="PTHR43652">
    <property type="entry name" value="BASIC AMINO ACID ANTIPORTER YFCC-RELATED"/>
    <property type="match status" value="1"/>
</dbReference>
<evidence type="ECO:0000256" key="1">
    <source>
        <dbReference type="ARBA" id="ARBA00004141"/>
    </source>
</evidence>
<feature type="domain" description="RCK C-terminal" evidence="8">
    <location>
        <begin position="214"/>
        <end position="298"/>
    </location>
</feature>
<keyword evidence="10" id="KW-1185">Reference proteome</keyword>
<feature type="transmembrane region" description="Helical" evidence="7">
    <location>
        <begin position="175"/>
        <end position="195"/>
    </location>
</feature>
<feature type="transmembrane region" description="Helical" evidence="7">
    <location>
        <begin position="7"/>
        <end position="24"/>
    </location>
</feature>
<comment type="subcellular location">
    <subcellularLocation>
        <location evidence="1">Membrane</location>
        <topology evidence="1">Multi-pass membrane protein</topology>
    </subcellularLocation>
</comment>
<dbReference type="Proteomes" id="UP000182882">
    <property type="component" value="Unassembled WGS sequence"/>
</dbReference>
<dbReference type="Pfam" id="PF03600">
    <property type="entry name" value="CitMHS"/>
    <property type="match status" value="1"/>
</dbReference>
<feature type="transmembrane region" description="Helical" evidence="7">
    <location>
        <begin position="642"/>
        <end position="664"/>
    </location>
</feature>
<dbReference type="GO" id="GO:0008324">
    <property type="term" value="F:monoatomic cation transmembrane transporter activity"/>
    <property type="evidence" value="ECO:0007669"/>
    <property type="project" value="InterPro"/>
</dbReference>
<organism evidence="9 10">
    <name type="scientific">Nitrosomonas ureae</name>
    <dbReference type="NCBI Taxonomy" id="44577"/>
    <lineage>
        <taxon>Bacteria</taxon>
        <taxon>Pseudomonadati</taxon>
        <taxon>Pseudomonadota</taxon>
        <taxon>Betaproteobacteria</taxon>
        <taxon>Nitrosomonadales</taxon>
        <taxon>Nitrosomonadaceae</taxon>
        <taxon>Nitrosomonas</taxon>
    </lineage>
</organism>